<accession>A0A1M7CVV0</accession>
<dbReference type="SUPFAM" id="SSF53474">
    <property type="entry name" value="alpha/beta-Hydrolases"/>
    <property type="match status" value="1"/>
</dbReference>
<feature type="chain" id="PRO_5030031827" evidence="1">
    <location>
        <begin position="23"/>
        <end position="334"/>
    </location>
</feature>
<feature type="signal peptide" evidence="1">
    <location>
        <begin position="1"/>
        <end position="22"/>
    </location>
</feature>
<protein>
    <submittedName>
        <fullName evidence="3">Pimeloyl-ACP methyl ester carboxylesterase</fullName>
    </submittedName>
</protein>
<dbReference type="EMBL" id="FNTI01000001">
    <property type="protein sequence ID" value="SED75835.1"/>
    <property type="molecule type" value="Genomic_DNA"/>
</dbReference>
<dbReference type="InterPro" id="IPR029058">
    <property type="entry name" value="AB_hydrolase_fold"/>
</dbReference>
<name>A0A1M7CVV0_9BRAD</name>
<dbReference type="AlphaFoldDB" id="A0A1M7CVV0"/>
<dbReference type="InterPro" id="IPR000073">
    <property type="entry name" value="AB_hydrolase_1"/>
</dbReference>
<reference evidence="3 4" key="1">
    <citation type="submission" date="2016-10" db="EMBL/GenBank/DDBJ databases">
        <authorList>
            <person name="de Groot N.N."/>
        </authorList>
    </citation>
    <scope>NUCLEOTIDE SEQUENCE [LARGE SCALE GENOMIC DNA]</scope>
    <source>
        <strain evidence="3 4">GAS522</strain>
    </source>
</reference>
<dbReference type="PANTHER" id="PTHR43433:SF5">
    <property type="entry name" value="AB HYDROLASE-1 DOMAIN-CONTAINING PROTEIN"/>
    <property type="match status" value="1"/>
</dbReference>
<dbReference type="Pfam" id="PF00561">
    <property type="entry name" value="Abhydrolase_1"/>
    <property type="match status" value="1"/>
</dbReference>
<feature type="domain" description="AB hydrolase-1" evidence="2">
    <location>
        <begin position="85"/>
        <end position="314"/>
    </location>
</feature>
<evidence type="ECO:0000313" key="3">
    <source>
        <dbReference type="EMBL" id="SED75835.1"/>
    </source>
</evidence>
<dbReference type="RefSeq" id="WP_197679532.1">
    <property type="nucleotide sequence ID" value="NZ_FNTI01000001.1"/>
</dbReference>
<keyword evidence="1" id="KW-0732">Signal</keyword>
<organism evidence="3 4">
    <name type="scientific">Bradyrhizobium lablabi</name>
    <dbReference type="NCBI Taxonomy" id="722472"/>
    <lineage>
        <taxon>Bacteria</taxon>
        <taxon>Pseudomonadati</taxon>
        <taxon>Pseudomonadota</taxon>
        <taxon>Alphaproteobacteria</taxon>
        <taxon>Hyphomicrobiales</taxon>
        <taxon>Nitrobacteraceae</taxon>
        <taxon>Bradyrhizobium</taxon>
    </lineage>
</organism>
<evidence type="ECO:0000313" key="4">
    <source>
        <dbReference type="Proteomes" id="UP000183208"/>
    </source>
</evidence>
<evidence type="ECO:0000259" key="2">
    <source>
        <dbReference type="Pfam" id="PF00561"/>
    </source>
</evidence>
<gene>
    <name evidence="3" type="ORF">SAMN05444171_5060</name>
</gene>
<dbReference type="Proteomes" id="UP000183208">
    <property type="component" value="Unassembled WGS sequence"/>
</dbReference>
<evidence type="ECO:0000256" key="1">
    <source>
        <dbReference type="SAM" id="SignalP"/>
    </source>
</evidence>
<dbReference type="InterPro" id="IPR050471">
    <property type="entry name" value="AB_hydrolase"/>
</dbReference>
<sequence length="334" mass="36390">MKRRDFLKVVGLAAVGATTSVAAQPPDGLSEVKRDIAAAKADNGAGIMPEHVTAPTQFVEANGIRYAYRRFGRESGTPLLFMQHFRGGLDHWDPTVIDGFAATRPIILFDNAGVAGSSGETPDTIDAMARHAADFIRALGIQRFDLLGFSIGGYIAQSFCLQYGEHVRRLILVGTGPRAGEPPTDPKYAKYGGITDPKTGEAPLEAFQNLFFSPSDTSQAACSAFWARRHVRTENVDPPSSPQTAAAQRAAITEWRKPRGERFAELKLIRQPTLVVNGREDIMVPTVNSFTLSQHIPDAQLIIYPDSGHGSLFQFPELFVKHCLLFLDGRGVPT</sequence>
<proteinExistence type="predicted"/>
<dbReference type="PRINTS" id="PR00111">
    <property type="entry name" value="ABHYDROLASE"/>
</dbReference>
<dbReference type="PANTHER" id="PTHR43433">
    <property type="entry name" value="HYDROLASE, ALPHA/BETA FOLD FAMILY PROTEIN"/>
    <property type="match status" value="1"/>
</dbReference>
<dbReference type="Gene3D" id="3.40.50.1820">
    <property type="entry name" value="alpha/beta hydrolase"/>
    <property type="match status" value="1"/>
</dbReference>